<dbReference type="Pfam" id="PF01557">
    <property type="entry name" value="FAA_hydrolase"/>
    <property type="match status" value="1"/>
</dbReference>
<name>A0ABT8YA32_9SPHN</name>
<dbReference type="PANTHER" id="PTHR42796">
    <property type="entry name" value="FUMARYLACETOACETATE HYDROLASE DOMAIN-CONTAINING PROTEIN 2A-RELATED"/>
    <property type="match status" value="1"/>
</dbReference>
<dbReference type="SUPFAM" id="SSF56529">
    <property type="entry name" value="FAH"/>
    <property type="match status" value="1"/>
</dbReference>
<dbReference type="RefSeq" id="WP_303543033.1">
    <property type="nucleotide sequence ID" value="NZ_JAUOTP010000005.1"/>
</dbReference>
<keyword evidence="2" id="KW-0479">Metal-binding</keyword>
<dbReference type="Gene3D" id="3.90.850.10">
    <property type="entry name" value="Fumarylacetoacetase-like, C-terminal domain"/>
    <property type="match status" value="1"/>
</dbReference>
<dbReference type="GO" id="GO:0016787">
    <property type="term" value="F:hydrolase activity"/>
    <property type="evidence" value="ECO:0007669"/>
    <property type="project" value="UniProtKB-KW"/>
</dbReference>
<feature type="domain" description="Fumarylacetoacetase-like C-terminal" evidence="3">
    <location>
        <begin position="213"/>
        <end position="352"/>
    </location>
</feature>
<evidence type="ECO:0000256" key="1">
    <source>
        <dbReference type="ARBA" id="ARBA00010211"/>
    </source>
</evidence>
<organism evidence="4 5">
    <name type="scientific">Sphingomonas natans</name>
    <dbReference type="NCBI Taxonomy" id="3063330"/>
    <lineage>
        <taxon>Bacteria</taxon>
        <taxon>Pseudomonadati</taxon>
        <taxon>Pseudomonadota</taxon>
        <taxon>Alphaproteobacteria</taxon>
        <taxon>Sphingomonadales</taxon>
        <taxon>Sphingomonadaceae</taxon>
        <taxon>Sphingomonas</taxon>
    </lineage>
</organism>
<evidence type="ECO:0000313" key="4">
    <source>
        <dbReference type="EMBL" id="MDO6415191.1"/>
    </source>
</evidence>
<dbReference type="PANTHER" id="PTHR42796:SF7">
    <property type="entry name" value="2-DEHYDRO-3-DEOXY-D-ARABINONATE DEHYDRATASE"/>
    <property type="match status" value="1"/>
</dbReference>
<dbReference type="EMBL" id="JAUOTP010000005">
    <property type="protein sequence ID" value="MDO6415191.1"/>
    <property type="molecule type" value="Genomic_DNA"/>
</dbReference>
<comment type="similarity">
    <text evidence="1">Belongs to the FAH family.</text>
</comment>
<proteinExistence type="inferred from homology"/>
<reference evidence="4" key="1">
    <citation type="submission" date="2023-07" db="EMBL/GenBank/DDBJ databases">
        <authorList>
            <person name="Kim M."/>
        </authorList>
    </citation>
    <scope>NUCLEOTIDE SEQUENCE</scope>
    <source>
        <strain evidence="4">BIUV-7</strain>
    </source>
</reference>
<gene>
    <name evidence="4" type="ORF">Q4F19_12435</name>
</gene>
<evidence type="ECO:0000259" key="3">
    <source>
        <dbReference type="Pfam" id="PF01557"/>
    </source>
</evidence>
<dbReference type="InterPro" id="IPR011234">
    <property type="entry name" value="Fumarylacetoacetase-like_C"/>
</dbReference>
<keyword evidence="5" id="KW-1185">Reference proteome</keyword>
<comment type="caution">
    <text evidence="4">The sequence shown here is derived from an EMBL/GenBank/DDBJ whole genome shotgun (WGS) entry which is preliminary data.</text>
</comment>
<dbReference type="InterPro" id="IPR051121">
    <property type="entry name" value="FAH"/>
</dbReference>
<protein>
    <submittedName>
        <fullName evidence="4">Fumarylacetoacetate hydrolase family protein</fullName>
    </submittedName>
</protein>
<evidence type="ECO:0000313" key="5">
    <source>
        <dbReference type="Proteomes" id="UP001169764"/>
    </source>
</evidence>
<dbReference type="Proteomes" id="UP001169764">
    <property type="component" value="Unassembled WGS sequence"/>
</dbReference>
<dbReference type="InterPro" id="IPR036663">
    <property type="entry name" value="Fumarylacetoacetase_C_sf"/>
</dbReference>
<evidence type="ECO:0000256" key="2">
    <source>
        <dbReference type="ARBA" id="ARBA00022723"/>
    </source>
</evidence>
<sequence>MKDFVFSASDMPEGDWRRSLYLGRIETAAGPTPILIRDGIAYDVSRIAPTSADLVRIRGWRKTAGTVLGPIETLLSGAQAPTLLSPLDLQCVKAAGVTFAVSAIERVIEERARGDAAAAAAVRDRLEARIGGSIRSVVPGSEDAAALKATLIEEGMWSQYLEVAIGPDAEVFTKAPILSTMGWGAEIGIRSDSSWNNPEPEILILADRDGVAVGATLGNDVNLRDFEGRSALLLGKAKDNNASCAIGPFVRLFDETFSMDDVRAAQVDLLIEGTDGYRLAGTSSMAQISRDPDNLLAQTMSEHQYPDGVALFLGTLFAPVEDRDDPGRGFTHKMGDVVTISTPTLGRLVNRVTTSKEAAPWTFGVSDLMRNLAGRQLLSPTNQG</sequence>
<accession>A0ABT8YA32</accession>
<keyword evidence="4" id="KW-0378">Hydrolase</keyword>